<dbReference type="Pfam" id="PF02581">
    <property type="entry name" value="TMP-TENI"/>
    <property type="match status" value="1"/>
</dbReference>
<evidence type="ECO:0000259" key="13">
    <source>
        <dbReference type="Pfam" id="PF02581"/>
    </source>
</evidence>
<evidence type="ECO:0000256" key="9">
    <source>
        <dbReference type="ARBA" id="ARBA00047883"/>
    </source>
</evidence>
<evidence type="ECO:0000256" key="4">
    <source>
        <dbReference type="ARBA" id="ARBA00022723"/>
    </source>
</evidence>
<evidence type="ECO:0000256" key="6">
    <source>
        <dbReference type="ARBA" id="ARBA00022977"/>
    </source>
</evidence>
<comment type="pathway">
    <text evidence="2 10 12">Cofactor biosynthesis; thiamine diphosphate biosynthesis; thiamine phosphate from 4-amino-2-methyl-5-diphosphomethylpyrimidine and 4-methyl-5-(2-phosphoethyl)-thiazole: step 1/1.</text>
</comment>
<dbReference type="CDD" id="cd00564">
    <property type="entry name" value="TMP_TenI"/>
    <property type="match status" value="1"/>
</dbReference>
<gene>
    <name evidence="10" type="primary">thiE</name>
    <name evidence="14" type="ORF">RO21_07130</name>
</gene>
<comment type="similarity">
    <text evidence="10 11">Belongs to the thiamine-phosphate synthase family.</text>
</comment>
<evidence type="ECO:0000313" key="15">
    <source>
        <dbReference type="Proteomes" id="UP000036270"/>
    </source>
</evidence>
<dbReference type="EC" id="2.5.1.3" evidence="10"/>
<dbReference type="GO" id="GO:0004789">
    <property type="term" value="F:thiamine-phosphate diphosphorylase activity"/>
    <property type="evidence" value="ECO:0007669"/>
    <property type="project" value="UniProtKB-UniRule"/>
</dbReference>
<comment type="cofactor">
    <cofactor evidence="10">
        <name>Mg(2+)</name>
        <dbReference type="ChEBI" id="CHEBI:18420"/>
    </cofactor>
    <text evidence="10">Binds 1 Mg(2+) ion per subunit.</text>
</comment>
<dbReference type="NCBIfam" id="TIGR00693">
    <property type="entry name" value="thiE"/>
    <property type="match status" value="1"/>
</dbReference>
<evidence type="ECO:0000256" key="2">
    <source>
        <dbReference type="ARBA" id="ARBA00005165"/>
    </source>
</evidence>
<feature type="binding site" evidence="10">
    <location>
        <position position="124"/>
    </location>
    <ligand>
        <name>4-amino-2-methyl-5-(diphosphooxymethyl)pyrimidine</name>
        <dbReference type="ChEBI" id="CHEBI:57841"/>
    </ligand>
</feature>
<evidence type="ECO:0000256" key="1">
    <source>
        <dbReference type="ARBA" id="ARBA00003814"/>
    </source>
</evidence>
<organism evidence="14 15">
    <name type="scientific">Muribacter muris</name>
    <dbReference type="NCBI Taxonomy" id="67855"/>
    <lineage>
        <taxon>Bacteria</taxon>
        <taxon>Pseudomonadati</taxon>
        <taxon>Pseudomonadota</taxon>
        <taxon>Gammaproteobacteria</taxon>
        <taxon>Pasteurellales</taxon>
        <taxon>Pasteurellaceae</taxon>
        <taxon>Muribacter</taxon>
    </lineage>
</organism>
<dbReference type="EMBL" id="JWIZ01000041">
    <property type="protein sequence ID" value="KMK51282.1"/>
    <property type="molecule type" value="Genomic_DNA"/>
</dbReference>
<dbReference type="AlphaFoldDB" id="A0A0J5S3C4"/>
<evidence type="ECO:0000256" key="7">
    <source>
        <dbReference type="ARBA" id="ARBA00047334"/>
    </source>
</evidence>
<dbReference type="RefSeq" id="WP_047977114.1">
    <property type="nucleotide sequence ID" value="NZ_JWIZ01000041.1"/>
</dbReference>
<reference evidence="14 15" key="1">
    <citation type="submission" date="2014-12" db="EMBL/GenBank/DDBJ databases">
        <title>Reclassification of Actinobacillus muris as Muribacter muris.</title>
        <authorList>
            <person name="Christensen H."/>
            <person name="Nicklas W."/>
            <person name="Bisgaard M."/>
        </authorList>
    </citation>
    <scope>NUCLEOTIDE SEQUENCE [LARGE SCALE GENOMIC DNA]</scope>
    <source>
        <strain evidence="14 15">Ackerman80-443D</strain>
    </source>
</reference>
<dbReference type="GO" id="GO:0005737">
    <property type="term" value="C:cytoplasm"/>
    <property type="evidence" value="ECO:0007669"/>
    <property type="project" value="TreeGrafter"/>
</dbReference>
<dbReference type="Proteomes" id="UP000036270">
    <property type="component" value="Unassembled WGS sequence"/>
</dbReference>
<dbReference type="InterPro" id="IPR034291">
    <property type="entry name" value="TMP_synthase"/>
</dbReference>
<evidence type="ECO:0000256" key="11">
    <source>
        <dbReference type="RuleBase" id="RU003826"/>
    </source>
</evidence>
<dbReference type="GO" id="GO:0009229">
    <property type="term" value="P:thiamine diphosphate biosynthetic process"/>
    <property type="evidence" value="ECO:0007669"/>
    <property type="project" value="UniProtKB-UniRule"/>
</dbReference>
<dbReference type="GO" id="GO:0000287">
    <property type="term" value="F:magnesium ion binding"/>
    <property type="evidence" value="ECO:0007669"/>
    <property type="project" value="UniProtKB-UniRule"/>
</dbReference>
<feature type="binding site" evidence="10">
    <location>
        <position position="104"/>
    </location>
    <ligand>
        <name>Mg(2+)</name>
        <dbReference type="ChEBI" id="CHEBI:18420"/>
    </ligand>
</feature>
<name>A0A0J5S3C4_9PAST</name>
<dbReference type="FunFam" id="3.20.20.70:FF:000096">
    <property type="entry name" value="Thiamine-phosphate synthase"/>
    <property type="match status" value="1"/>
</dbReference>
<dbReference type="PANTHER" id="PTHR20857:SF15">
    <property type="entry name" value="THIAMINE-PHOSPHATE SYNTHASE"/>
    <property type="match status" value="1"/>
</dbReference>
<feature type="binding site" evidence="10">
    <location>
        <begin position="47"/>
        <end position="51"/>
    </location>
    <ligand>
        <name>4-amino-2-methyl-5-(diphosphooxymethyl)pyrimidine</name>
        <dbReference type="ChEBI" id="CHEBI:57841"/>
    </ligand>
</feature>
<dbReference type="PANTHER" id="PTHR20857">
    <property type="entry name" value="THIAMINE-PHOSPHATE PYROPHOSPHORYLASE"/>
    <property type="match status" value="1"/>
</dbReference>
<dbReference type="STRING" id="67855.RO21_07130"/>
<dbReference type="GO" id="GO:0009228">
    <property type="term" value="P:thiamine biosynthetic process"/>
    <property type="evidence" value="ECO:0007669"/>
    <property type="project" value="UniProtKB-KW"/>
</dbReference>
<feature type="binding site" evidence="10">
    <location>
        <position position="84"/>
    </location>
    <ligand>
        <name>4-amino-2-methyl-5-(diphosphooxymethyl)pyrimidine</name>
        <dbReference type="ChEBI" id="CHEBI:57841"/>
    </ligand>
</feature>
<dbReference type="SUPFAM" id="SSF51391">
    <property type="entry name" value="Thiamin phosphate synthase"/>
    <property type="match status" value="1"/>
</dbReference>
<comment type="function">
    <text evidence="1 10">Condenses 4-methyl-5-(beta-hydroxyethyl)thiazole monophosphate (THZ-P) and 2-methyl-4-amino-5-hydroxymethyl pyrimidine pyrophosphate (HMP-PP) to form thiamine monophosphate (TMP).</text>
</comment>
<evidence type="ECO:0000256" key="3">
    <source>
        <dbReference type="ARBA" id="ARBA00022679"/>
    </source>
</evidence>
<dbReference type="HAMAP" id="MF_00097">
    <property type="entry name" value="TMP_synthase"/>
    <property type="match status" value="1"/>
</dbReference>
<comment type="catalytic activity">
    <reaction evidence="8 10 11">
        <text>2-(2-carboxy-4-methylthiazol-5-yl)ethyl phosphate + 4-amino-2-methyl-5-(diphosphooxymethyl)pyrimidine + 2 H(+) = thiamine phosphate + CO2 + diphosphate</text>
        <dbReference type="Rhea" id="RHEA:47848"/>
        <dbReference type="ChEBI" id="CHEBI:15378"/>
        <dbReference type="ChEBI" id="CHEBI:16526"/>
        <dbReference type="ChEBI" id="CHEBI:33019"/>
        <dbReference type="ChEBI" id="CHEBI:37575"/>
        <dbReference type="ChEBI" id="CHEBI:57841"/>
        <dbReference type="ChEBI" id="CHEBI:62890"/>
        <dbReference type="EC" id="2.5.1.3"/>
    </reaction>
</comment>
<feature type="binding site" evidence="10">
    <location>
        <position position="154"/>
    </location>
    <ligand>
        <name>4-amino-2-methyl-5-(diphosphooxymethyl)pyrimidine</name>
        <dbReference type="ChEBI" id="CHEBI:57841"/>
    </ligand>
</feature>
<dbReference type="PATRIC" id="fig|67855.3.peg.1456"/>
<dbReference type="InterPro" id="IPR022998">
    <property type="entry name" value="ThiamineP_synth_TenI"/>
</dbReference>
<evidence type="ECO:0000256" key="8">
    <source>
        <dbReference type="ARBA" id="ARBA00047851"/>
    </source>
</evidence>
<proteinExistence type="inferred from homology"/>
<keyword evidence="5 10" id="KW-0460">Magnesium</keyword>
<keyword evidence="4 10" id="KW-0479">Metal-binding</keyword>
<feature type="binding site" evidence="10">
    <location>
        <position position="183"/>
    </location>
    <ligand>
        <name>2-[(2R,5Z)-2-carboxy-4-methylthiazol-5(2H)-ylidene]ethyl phosphate</name>
        <dbReference type="ChEBI" id="CHEBI:62899"/>
    </ligand>
</feature>
<protein>
    <recommendedName>
        <fullName evidence="10">Thiamine-phosphate synthase</fullName>
        <shortName evidence="10">TP synthase</shortName>
        <shortName evidence="10">TPS</shortName>
        <ecNumber evidence="10">2.5.1.3</ecNumber>
    </recommendedName>
    <alternativeName>
        <fullName evidence="10">Thiamine-phosphate pyrophosphorylase</fullName>
        <shortName evidence="10">TMP pyrophosphorylase</shortName>
        <shortName evidence="10">TMP-PPase</shortName>
    </alternativeName>
</protein>
<keyword evidence="3 10" id="KW-0808">Transferase</keyword>
<feature type="binding site" evidence="10">
    <location>
        <position position="85"/>
    </location>
    <ligand>
        <name>Mg(2+)</name>
        <dbReference type="ChEBI" id="CHEBI:18420"/>
    </ligand>
</feature>
<evidence type="ECO:0000256" key="5">
    <source>
        <dbReference type="ARBA" id="ARBA00022842"/>
    </source>
</evidence>
<comment type="catalytic activity">
    <reaction evidence="9 10 11">
        <text>2-[(2R,5Z)-2-carboxy-4-methylthiazol-5(2H)-ylidene]ethyl phosphate + 4-amino-2-methyl-5-(diphosphooxymethyl)pyrimidine + 2 H(+) = thiamine phosphate + CO2 + diphosphate</text>
        <dbReference type="Rhea" id="RHEA:47844"/>
        <dbReference type="ChEBI" id="CHEBI:15378"/>
        <dbReference type="ChEBI" id="CHEBI:16526"/>
        <dbReference type="ChEBI" id="CHEBI:33019"/>
        <dbReference type="ChEBI" id="CHEBI:37575"/>
        <dbReference type="ChEBI" id="CHEBI:57841"/>
        <dbReference type="ChEBI" id="CHEBI:62899"/>
        <dbReference type="EC" id="2.5.1.3"/>
    </reaction>
</comment>
<feature type="domain" description="Thiamine phosphate synthase/TenI" evidence="13">
    <location>
        <begin position="11"/>
        <end position="206"/>
    </location>
</feature>
<keyword evidence="6 10" id="KW-0784">Thiamine biosynthesis</keyword>
<dbReference type="Gene3D" id="3.20.20.70">
    <property type="entry name" value="Aldolase class I"/>
    <property type="match status" value="1"/>
</dbReference>
<evidence type="ECO:0000313" key="14">
    <source>
        <dbReference type="EMBL" id="KMK51282.1"/>
    </source>
</evidence>
<sequence>MKANIRASLHLYFIAGTQDMRHLSGDPAENLLKILKQALESGISCFQFRDKGQFSLVAQPKAQADLAQKCRRLCHDYHIPFIMNDDVELGLAVGADGIHIGQSDGNVKQIIERLKKQNLIFGLSINTLEQLQHYRHYDAIDYFGIGPIFPTDSKPDHSAALGVDFLDNLPQLAIDKPCVAIGGINTTNATRLRQSGIDGLAVISAITQAPDICLAVRQLKAAPIILNNR</sequence>
<dbReference type="InterPro" id="IPR036206">
    <property type="entry name" value="ThiamineP_synth_sf"/>
</dbReference>
<keyword evidence="15" id="KW-1185">Reference proteome</keyword>
<comment type="caution">
    <text evidence="14">The sequence shown here is derived from an EMBL/GenBank/DDBJ whole genome shotgun (WGS) entry which is preliminary data.</text>
</comment>
<feature type="binding site" evidence="10">
    <location>
        <begin position="203"/>
        <end position="204"/>
    </location>
    <ligand>
        <name>2-[(2R,5Z)-2-carboxy-4-methylthiazol-5(2H)-ylidene]ethyl phosphate</name>
        <dbReference type="ChEBI" id="CHEBI:62899"/>
    </ligand>
</feature>
<dbReference type="UniPathway" id="UPA00060">
    <property type="reaction ID" value="UER00141"/>
</dbReference>
<evidence type="ECO:0000256" key="10">
    <source>
        <dbReference type="HAMAP-Rule" id="MF_00097"/>
    </source>
</evidence>
<feature type="binding site" evidence="10">
    <location>
        <begin position="151"/>
        <end position="153"/>
    </location>
    <ligand>
        <name>2-[(2R,5Z)-2-carboxy-4-methylthiazol-5(2H)-ylidene]ethyl phosphate</name>
        <dbReference type="ChEBI" id="CHEBI:62899"/>
    </ligand>
</feature>
<comment type="catalytic activity">
    <reaction evidence="7 10 11">
        <text>4-methyl-5-(2-phosphooxyethyl)-thiazole + 4-amino-2-methyl-5-(diphosphooxymethyl)pyrimidine + H(+) = thiamine phosphate + diphosphate</text>
        <dbReference type="Rhea" id="RHEA:22328"/>
        <dbReference type="ChEBI" id="CHEBI:15378"/>
        <dbReference type="ChEBI" id="CHEBI:33019"/>
        <dbReference type="ChEBI" id="CHEBI:37575"/>
        <dbReference type="ChEBI" id="CHEBI:57841"/>
        <dbReference type="ChEBI" id="CHEBI:58296"/>
        <dbReference type="EC" id="2.5.1.3"/>
    </reaction>
</comment>
<evidence type="ECO:0000256" key="12">
    <source>
        <dbReference type="RuleBase" id="RU004253"/>
    </source>
</evidence>
<dbReference type="InterPro" id="IPR013785">
    <property type="entry name" value="Aldolase_TIM"/>
</dbReference>
<accession>A0A0J5S3C4</accession>